<reference evidence="3" key="1">
    <citation type="journal article" date="2019" name="Int. J. Syst. Evol. Microbiol.">
        <title>The Global Catalogue of Microorganisms (GCM) 10K type strain sequencing project: providing services to taxonomists for standard genome sequencing and annotation.</title>
        <authorList>
            <consortium name="The Broad Institute Genomics Platform"/>
            <consortium name="The Broad Institute Genome Sequencing Center for Infectious Disease"/>
            <person name="Wu L."/>
            <person name="Ma J."/>
        </authorList>
    </citation>
    <scope>NUCLEOTIDE SEQUENCE [LARGE SCALE GENOMIC DNA]</scope>
    <source>
        <strain evidence="3">KCTC 32239</strain>
    </source>
</reference>
<accession>A0ABQ3B7Q2</accession>
<dbReference type="EMBL" id="BMYZ01000002">
    <property type="protein sequence ID" value="GGY77757.1"/>
    <property type="molecule type" value="Genomic_DNA"/>
</dbReference>
<organism evidence="2 3">
    <name type="scientific">Cellvibrio zantedeschiae</name>
    <dbReference type="NCBI Taxonomy" id="1237077"/>
    <lineage>
        <taxon>Bacteria</taxon>
        <taxon>Pseudomonadati</taxon>
        <taxon>Pseudomonadota</taxon>
        <taxon>Gammaproteobacteria</taxon>
        <taxon>Cellvibrionales</taxon>
        <taxon>Cellvibrionaceae</taxon>
        <taxon>Cellvibrio</taxon>
    </lineage>
</organism>
<comment type="caution">
    <text evidence="2">The sequence shown here is derived from an EMBL/GenBank/DDBJ whole genome shotgun (WGS) entry which is preliminary data.</text>
</comment>
<proteinExistence type="predicted"/>
<gene>
    <name evidence="2" type="ORF">GCM10011613_22920</name>
</gene>
<dbReference type="RefSeq" id="WP_189418734.1">
    <property type="nucleotide sequence ID" value="NZ_BMYZ01000002.1"/>
</dbReference>
<sequence>MSELTGTNESFEENVTDTTAVSEPRTLAQQRMDLCLLLQHNRQVIANKLTGPERQNIFPRSAAMRFISNHSTHELIHKAANAALGLQTFRAIRWGLSALKFARNTFKKA</sequence>
<evidence type="ECO:0000313" key="3">
    <source>
        <dbReference type="Proteomes" id="UP000619761"/>
    </source>
</evidence>
<name>A0ABQ3B7Q2_9GAMM</name>
<keyword evidence="3" id="KW-1185">Reference proteome</keyword>
<dbReference type="Proteomes" id="UP000619761">
    <property type="component" value="Unassembled WGS sequence"/>
</dbReference>
<protein>
    <submittedName>
        <fullName evidence="2">Uncharacterized protein</fullName>
    </submittedName>
</protein>
<evidence type="ECO:0000256" key="1">
    <source>
        <dbReference type="SAM" id="MobiDB-lite"/>
    </source>
</evidence>
<feature type="region of interest" description="Disordered" evidence="1">
    <location>
        <begin position="1"/>
        <end position="23"/>
    </location>
</feature>
<evidence type="ECO:0000313" key="2">
    <source>
        <dbReference type="EMBL" id="GGY77757.1"/>
    </source>
</evidence>